<dbReference type="EMBL" id="BSDY01000003">
    <property type="protein sequence ID" value="GLI55315.1"/>
    <property type="molecule type" value="Genomic_DNA"/>
</dbReference>
<dbReference type="PANTHER" id="PTHR48267:SF1">
    <property type="entry name" value="BILIRUBIN OXIDASE"/>
    <property type="match status" value="1"/>
</dbReference>
<dbReference type="InterPro" id="IPR008972">
    <property type="entry name" value="Cupredoxin"/>
</dbReference>
<keyword evidence="2" id="KW-0560">Oxidoreductase</keyword>
<dbReference type="Pfam" id="PF07732">
    <property type="entry name" value="Cu-oxidase_3"/>
    <property type="match status" value="1"/>
</dbReference>
<evidence type="ECO:0000259" key="3">
    <source>
        <dbReference type="Pfam" id="PF07731"/>
    </source>
</evidence>
<reference evidence="5" key="1">
    <citation type="submission" date="2022-12" db="EMBL/GenBank/DDBJ databases">
        <title>Reference genome sequencing for broad-spectrum identification of bacterial and archaeal isolates by mass spectrometry.</title>
        <authorList>
            <person name="Sekiguchi Y."/>
            <person name="Tourlousse D.M."/>
        </authorList>
    </citation>
    <scope>NUCLEOTIDE SEQUENCE</scope>
    <source>
        <strain evidence="5">10succ1</strain>
    </source>
</reference>
<sequence>MKVIIFLFICVIRVTLGEVLPIPPLLEREEGVFHLKVVEGKHEFFQGIEEETLGYNGDILGPTLRVRKGDEVEIHVKNTLEDETTVHWHGLRVISAMDGGPHQVIPPGATWKVRFPIEQGAATLWYHPHLLHRTGPQVYRGLAGLLIIEDERSEALKLPRDYGVDDIPLIIQDRRFNSKGRLEYLTRPEDIIDGMLGDTGVVNGVLAPTFSPRLGVTRFRILNGANARTFYLRFSDNRTFYQIATDGGFLEKPVGRRELILSPGERAEIIVNFTSSDKDLQLRDGDYTLLTFMPGREPGEVEKLPKELVKGAESIDTSKLKRRYFVMQGTGRSVNINGKQMDMRRIDEYVKLGETEVWVVTNSSHHMGMGMMMGGQMGMMGNIPHPFHIHNTQFRILSRNGLPPSRWERGDKDTVLVSPGESIELLVEFRHVGLYMYHCHILEHEDMGMMGQFNVSR</sequence>
<keyword evidence="1" id="KW-0479">Metal-binding</keyword>
<dbReference type="Gene3D" id="2.60.40.420">
    <property type="entry name" value="Cupredoxins - blue copper proteins"/>
    <property type="match status" value="3"/>
</dbReference>
<gene>
    <name evidence="5" type="primary">mco</name>
    <name evidence="5" type="ORF">PM10SUCC1_08290</name>
</gene>
<dbReference type="InterPro" id="IPR011706">
    <property type="entry name" value="Cu-oxidase_C"/>
</dbReference>
<dbReference type="CDD" id="cd04232">
    <property type="entry name" value="CuRO_1_CueO_FtsP"/>
    <property type="match status" value="1"/>
</dbReference>
<dbReference type="GO" id="GO:0005507">
    <property type="term" value="F:copper ion binding"/>
    <property type="evidence" value="ECO:0007669"/>
    <property type="project" value="InterPro"/>
</dbReference>
<evidence type="ECO:0000259" key="4">
    <source>
        <dbReference type="Pfam" id="PF07732"/>
    </source>
</evidence>
<dbReference type="Proteomes" id="UP001144471">
    <property type="component" value="Unassembled WGS sequence"/>
</dbReference>
<name>A0A9W6GJI8_9FUSO</name>
<feature type="domain" description="Plastocyanin-like" evidence="3">
    <location>
        <begin position="333"/>
        <end position="456"/>
    </location>
</feature>
<protein>
    <submittedName>
        <fullName evidence="5">Multicopper oxidase mco</fullName>
    </submittedName>
</protein>
<dbReference type="InterPro" id="IPR033138">
    <property type="entry name" value="Cu_oxidase_CS"/>
</dbReference>
<dbReference type="InterPro" id="IPR011707">
    <property type="entry name" value="Cu-oxidase-like_N"/>
</dbReference>
<dbReference type="CDD" id="cd13890">
    <property type="entry name" value="CuRO_3_CueO_FtsP"/>
    <property type="match status" value="1"/>
</dbReference>
<dbReference type="GO" id="GO:0016491">
    <property type="term" value="F:oxidoreductase activity"/>
    <property type="evidence" value="ECO:0007669"/>
    <property type="project" value="UniProtKB-KW"/>
</dbReference>
<dbReference type="PROSITE" id="PS00079">
    <property type="entry name" value="MULTICOPPER_OXIDASE1"/>
    <property type="match status" value="1"/>
</dbReference>
<evidence type="ECO:0000313" key="5">
    <source>
        <dbReference type="EMBL" id="GLI55315.1"/>
    </source>
</evidence>
<dbReference type="InterPro" id="IPR002355">
    <property type="entry name" value="Cu_oxidase_Cu_BS"/>
</dbReference>
<dbReference type="SUPFAM" id="SSF49503">
    <property type="entry name" value="Cupredoxins"/>
    <property type="match status" value="2"/>
</dbReference>
<proteinExistence type="predicted"/>
<organism evidence="5 6">
    <name type="scientific">Propionigenium maris DSM 9537</name>
    <dbReference type="NCBI Taxonomy" id="1123000"/>
    <lineage>
        <taxon>Bacteria</taxon>
        <taxon>Fusobacteriati</taxon>
        <taxon>Fusobacteriota</taxon>
        <taxon>Fusobacteriia</taxon>
        <taxon>Fusobacteriales</taxon>
        <taxon>Fusobacteriaceae</taxon>
        <taxon>Propionigenium</taxon>
    </lineage>
</organism>
<dbReference type="AlphaFoldDB" id="A0A9W6GJI8"/>
<evidence type="ECO:0000256" key="1">
    <source>
        <dbReference type="ARBA" id="ARBA00022723"/>
    </source>
</evidence>
<dbReference type="InterPro" id="IPR045087">
    <property type="entry name" value="Cu-oxidase_fam"/>
</dbReference>
<evidence type="ECO:0000256" key="2">
    <source>
        <dbReference type="ARBA" id="ARBA00023002"/>
    </source>
</evidence>
<dbReference type="PROSITE" id="PS00080">
    <property type="entry name" value="MULTICOPPER_OXIDASE2"/>
    <property type="match status" value="1"/>
</dbReference>
<feature type="domain" description="Plastocyanin-like" evidence="4">
    <location>
        <begin position="40"/>
        <end position="152"/>
    </location>
</feature>
<dbReference type="RefSeq" id="WP_281833683.1">
    <property type="nucleotide sequence ID" value="NZ_BSDY01000003.1"/>
</dbReference>
<evidence type="ECO:0000313" key="6">
    <source>
        <dbReference type="Proteomes" id="UP001144471"/>
    </source>
</evidence>
<dbReference type="CDD" id="cd13867">
    <property type="entry name" value="CuRO_2_CueO_FtsP"/>
    <property type="match status" value="1"/>
</dbReference>
<dbReference type="Pfam" id="PF07731">
    <property type="entry name" value="Cu-oxidase_2"/>
    <property type="match status" value="1"/>
</dbReference>
<comment type="caution">
    <text evidence="5">The sequence shown here is derived from an EMBL/GenBank/DDBJ whole genome shotgun (WGS) entry which is preliminary data.</text>
</comment>
<accession>A0A9W6GJI8</accession>
<dbReference type="PANTHER" id="PTHR48267">
    <property type="entry name" value="CUPREDOXIN SUPERFAMILY PROTEIN"/>
    <property type="match status" value="1"/>
</dbReference>
<keyword evidence="6" id="KW-1185">Reference proteome</keyword>